<evidence type="ECO:0000259" key="3">
    <source>
        <dbReference type="Pfam" id="PF01408"/>
    </source>
</evidence>
<dbReference type="InterPro" id="IPR055170">
    <property type="entry name" value="GFO_IDH_MocA-like_dom"/>
</dbReference>
<dbReference type="GO" id="GO:0016491">
    <property type="term" value="F:oxidoreductase activity"/>
    <property type="evidence" value="ECO:0007669"/>
    <property type="project" value="UniProtKB-KW"/>
</dbReference>
<dbReference type="InterPro" id="IPR000683">
    <property type="entry name" value="Gfo/Idh/MocA-like_OxRdtase_N"/>
</dbReference>
<evidence type="ECO:0000256" key="2">
    <source>
        <dbReference type="ARBA" id="ARBA00023002"/>
    </source>
</evidence>
<comment type="caution">
    <text evidence="5">The sequence shown here is derived from an EMBL/GenBank/DDBJ whole genome shotgun (WGS) entry which is preliminary data.</text>
</comment>
<evidence type="ECO:0000256" key="1">
    <source>
        <dbReference type="ARBA" id="ARBA00010928"/>
    </source>
</evidence>
<dbReference type="AlphaFoldDB" id="A0A941HRL8"/>
<evidence type="ECO:0000259" key="4">
    <source>
        <dbReference type="Pfam" id="PF22725"/>
    </source>
</evidence>
<feature type="domain" description="GFO/IDH/MocA-like oxidoreductase" evidence="4">
    <location>
        <begin position="132"/>
        <end position="246"/>
    </location>
</feature>
<protein>
    <submittedName>
        <fullName evidence="5">Gfo/Idh/MocA family oxidoreductase</fullName>
    </submittedName>
</protein>
<dbReference type="InterPro" id="IPR036291">
    <property type="entry name" value="NAD(P)-bd_dom_sf"/>
</dbReference>
<gene>
    <name evidence="5" type="ORF">KCG48_12345</name>
</gene>
<dbReference type="InterPro" id="IPR050984">
    <property type="entry name" value="Gfo/Idh/MocA_domain"/>
</dbReference>
<keyword evidence="6" id="KW-1185">Reference proteome</keyword>
<dbReference type="Pfam" id="PF01408">
    <property type="entry name" value="GFO_IDH_MocA"/>
    <property type="match status" value="1"/>
</dbReference>
<name>A0A941HRL8_9CLOT</name>
<dbReference type="SUPFAM" id="SSF51735">
    <property type="entry name" value="NAD(P)-binding Rossmann-fold domains"/>
    <property type="match status" value="1"/>
</dbReference>
<dbReference type="PANTHER" id="PTHR22604:SF105">
    <property type="entry name" value="TRANS-1,2-DIHYDROBENZENE-1,2-DIOL DEHYDROGENASE"/>
    <property type="match status" value="1"/>
</dbReference>
<dbReference type="Proteomes" id="UP000675379">
    <property type="component" value="Unassembled WGS sequence"/>
</dbReference>
<dbReference type="SUPFAM" id="SSF55347">
    <property type="entry name" value="Glyceraldehyde-3-phosphate dehydrogenase-like, C-terminal domain"/>
    <property type="match status" value="1"/>
</dbReference>
<feature type="domain" description="Gfo/Idh/MocA-like oxidoreductase N-terminal" evidence="3">
    <location>
        <begin position="4"/>
        <end position="121"/>
    </location>
</feature>
<accession>A0A941HRL8</accession>
<sequence length="319" mass="35354">MQIIRYGIMGTAKIATRFVSAVRDSEGGEVVALASREEGKALQRAKELGISRVYGSYEALLEDPEVDVIYVPSINAMHYSHAKMALEKGKAVLCEKPMTLSARETAELFHLAEHRGVFLMEAQKCVFLPVTQAVKELVGRGTLGTVRHLEYNIAIPHVGFQWFYEKKAGGGLLQGNGTYLLSHAMELLEEEMEDGQALATLGDTGVDLQCTLQFRTASGVLIRGFMTTLTEGNSYMRITGDQGMVEIPDFWKAREAKVQLRGKESDTLSFPVDHEMVYEVNHVNACLRQGKAKSEVMSPERSMRIAEIVETLITSFSPE</sequence>
<dbReference type="GO" id="GO:0000166">
    <property type="term" value="F:nucleotide binding"/>
    <property type="evidence" value="ECO:0007669"/>
    <property type="project" value="InterPro"/>
</dbReference>
<dbReference type="Gene3D" id="3.40.50.720">
    <property type="entry name" value="NAD(P)-binding Rossmann-like Domain"/>
    <property type="match status" value="1"/>
</dbReference>
<dbReference type="Pfam" id="PF22725">
    <property type="entry name" value="GFO_IDH_MocA_C3"/>
    <property type="match status" value="1"/>
</dbReference>
<proteinExistence type="inferred from homology"/>
<dbReference type="EMBL" id="JAGSCS010000020">
    <property type="protein sequence ID" value="MBR0577105.1"/>
    <property type="molecule type" value="Genomic_DNA"/>
</dbReference>
<dbReference type="PANTHER" id="PTHR22604">
    <property type="entry name" value="OXIDOREDUCTASES"/>
    <property type="match status" value="1"/>
</dbReference>
<keyword evidence="2" id="KW-0560">Oxidoreductase</keyword>
<reference evidence="5" key="1">
    <citation type="submission" date="2021-04" db="EMBL/GenBank/DDBJ databases">
        <title>Proteiniclasticum sedimins sp. nov., an obligate anaerobic bacterium isolated from anaerobic sludge.</title>
        <authorList>
            <person name="Liu J."/>
        </authorList>
    </citation>
    <scope>NUCLEOTIDE SEQUENCE</scope>
    <source>
        <strain evidence="5">BAD-10</strain>
    </source>
</reference>
<dbReference type="RefSeq" id="WP_211802524.1">
    <property type="nucleotide sequence ID" value="NZ_JAGSCS010000020.1"/>
</dbReference>
<evidence type="ECO:0000313" key="5">
    <source>
        <dbReference type="EMBL" id="MBR0577105.1"/>
    </source>
</evidence>
<organism evidence="5 6">
    <name type="scientific">Proteiniclasticum sediminis</name>
    <dbReference type="NCBI Taxonomy" id="2804028"/>
    <lineage>
        <taxon>Bacteria</taxon>
        <taxon>Bacillati</taxon>
        <taxon>Bacillota</taxon>
        <taxon>Clostridia</taxon>
        <taxon>Eubacteriales</taxon>
        <taxon>Clostridiaceae</taxon>
        <taxon>Proteiniclasticum</taxon>
    </lineage>
</organism>
<dbReference type="Gene3D" id="3.30.360.10">
    <property type="entry name" value="Dihydrodipicolinate Reductase, domain 2"/>
    <property type="match status" value="1"/>
</dbReference>
<evidence type="ECO:0000313" key="6">
    <source>
        <dbReference type="Proteomes" id="UP000675379"/>
    </source>
</evidence>
<comment type="similarity">
    <text evidence="1">Belongs to the Gfo/Idh/MocA family.</text>
</comment>